<organism evidence="2 3">
    <name type="scientific">Acanthoscelides obtectus</name>
    <name type="common">Bean weevil</name>
    <name type="synonym">Bruchus obtectus</name>
    <dbReference type="NCBI Taxonomy" id="200917"/>
    <lineage>
        <taxon>Eukaryota</taxon>
        <taxon>Metazoa</taxon>
        <taxon>Ecdysozoa</taxon>
        <taxon>Arthropoda</taxon>
        <taxon>Hexapoda</taxon>
        <taxon>Insecta</taxon>
        <taxon>Pterygota</taxon>
        <taxon>Neoptera</taxon>
        <taxon>Endopterygota</taxon>
        <taxon>Coleoptera</taxon>
        <taxon>Polyphaga</taxon>
        <taxon>Cucujiformia</taxon>
        <taxon>Chrysomeloidea</taxon>
        <taxon>Chrysomelidae</taxon>
        <taxon>Bruchinae</taxon>
        <taxon>Bruchini</taxon>
        <taxon>Acanthoscelides</taxon>
    </lineage>
</organism>
<accession>A0A9P0P4K3</accession>
<dbReference type="EMBL" id="CAKOFQ010006753">
    <property type="protein sequence ID" value="CAH1968499.1"/>
    <property type="molecule type" value="Genomic_DNA"/>
</dbReference>
<name>A0A9P0P4K3_ACAOB</name>
<keyword evidence="3" id="KW-1185">Reference proteome</keyword>
<comment type="caution">
    <text evidence="2">The sequence shown here is derived from an EMBL/GenBank/DDBJ whole genome shotgun (WGS) entry which is preliminary data.</text>
</comment>
<evidence type="ECO:0000313" key="2">
    <source>
        <dbReference type="EMBL" id="CAH1968499.1"/>
    </source>
</evidence>
<proteinExistence type="predicted"/>
<sequence length="81" mass="9466">MKRSRESESKSSNRKQCQQNKGKHDCLILSGILKYKEDLNILIGLNKFYRNSSRDLNIPGSQFLNLTKQWLNPGEERPKED</sequence>
<protein>
    <submittedName>
        <fullName evidence="2">Uncharacterized protein</fullName>
    </submittedName>
</protein>
<dbReference type="AlphaFoldDB" id="A0A9P0P4K3"/>
<feature type="compositionally biased region" description="Basic and acidic residues" evidence="1">
    <location>
        <begin position="1"/>
        <end position="11"/>
    </location>
</feature>
<evidence type="ECO:0000313" key="3">
    <source>
        <dbReference type="Proteomes" id="UP001152888"/>
    </source>
</evidence>
<dbReference type="Proteomes" id="UP001152888">
    <property type="component" value="Unassembled WGS sequence"/>
</dbReference>
<gene>
    <name evidence="2" type="ORF">ACAOBT_LOCUS7896</name>
</gene>
<evidence type="ECO:0000256" key="1">
    <source>
        <dbReference type="SAM" id="MobiDB-lite"/>
    </source>
</evidence>
<reference evidence="2" key="1">
    <citation type="submission" date="2022-03" db="EMBL/GenBank/DDBJ databases">
        <authorList>
            <person name="Sayadi A."/>
        </authorList>
    </citation>
    <scope>NUCLEOTIDE SEQUENCE</scope>
</reference>
<feature type="region of interest" description="Disordered" evidence="1">
    <location>
        <begin position="1"/>
        <end position="23"/>
    </location>
</feature>